<keyword evidence="5" id="KW-1185">Reference proteome</keyword>
<evidence type="ECO:0000256" key="1">
    <source>
        <dbReference type="ARBA" id="ARBA00001966"/>
    </source>
</evidence>
<dbReference type="PIRSF" id="PIRSF037420">
    <property type="entry name" value="PQQ_syn_pqqE"/>
    <property type="match status" value="1"/>
</dbReference>
<keyword evidence="2" id="KW-0408">Iron</keyword>
<evidence type="ECO:0000256" key="2">
    <source>
        <dbReference type="ARBA" id="ARBA00022485"/>
    </source>
</evidence>
<evidence type="ECO:0000313" key="5">
    <source>
        <dbReference type="Proteomes" id="UP001196301"/>
    </source>
</evidence>
<protein>
    <submittedName>
        <fullName evidence="4">Radical SAM protein</fullName>
    </submittedName>
</protein>
<reference evidence="4 5" key="1">
    <citation type="submission" date="2021-06" db="EMBL/GenBank/DDBJ databases">
        <authorList>
            <person name="Sun Q."/>
            <person name="Li D."/>
        </authorList>
    </citation>
    <scope>NUCLEOTIDE SEQUENCE [LARGE SCALE GENOMIC DNA]</scope>
    <source>
        <strain evidence="4 5">N19</strain>
    </source>
</reference>
<organism evidence="4 5">
    <name type="scientific">Intestinibacter bartlettii</name>
    <dbReference type="NCBI Taxonomy" id="261299"/>
    <lineage>
        <taxon>Bacteria</taxon>
        <taxon>Bacillati</taxon>
        <taxon>Bacillota</taxon>
        <taxon>Clostridia</taxon>
        <taxon>Peptostreptococcales</taxon>
        <taxon>Peptostreptococcaceae</taxon>
        <taxon>Intestinibacter</taxon>
    </lineage>
</organism>
<dbReference type="CDD" id="cd01335">
    <property type="entry name" value="Radical_SAM"/>
    <property type="match status" value="1"/>
</dbReference>
<evidence type="ECO:0000259" key="3">
    <source>
        <dbReference type="PROSITE" id="PS51918"/>
    </source>
</evidence>
<comment type="caution">
    <text evidence="4">The sequence shown here is derived from an EMBL/GenBank/DDBJ whole genome shotgun (WGS) entry which is preliminary data.</text>
</comment>
<dbReference type="SFLD" id="SFLDG01067">
    <property type="entry name" value="SPASM/twitch_domain_containing"/>
    <property type="match status" value="1"/>
</dbReference>
<dbReference type="SFLD" id="SFLDG01386">
    <property type="entry name" value="main_SPASM_domain-containing"/>
    <property type="match status" value="1"/>
</dbReference>
<dbReference type="SFLD" id="SFLDS00029">
    <property type="entry name" value="Radical_SAM"/>
    <property type="match status" value="1"/>
</dbReference>
<proteinExistence type="predicted"/>
<dbReference type="RefSeq" id="WP_216569831.1">
    <property type="nucleotide sequence ID" value="NZ_JAHLOQ010000022.1"/>
</dbReference>
<dbReference type="EMBL" id="JAHLOQ010000022">
    <property type="protein sequence ID" value="MBU5336547.1"/>
    <property type="molecule type" value="Genomic_DNA"/>
</dbReference>
<dbReference type="Pfam" id="PF04055">
    <property type="entry name" value="Radical_SAM"/>
    <property type="match status" value="1"/>
</dbReference>
<dbReference type="PANTHER" id="PTHR11228">
    <property type="entry name" value="RADICAL SAM DOMAIN PROTEIN"/>
    <property type="match status" value="1"/>
</dbReference>
<gene>
    <name evidence="4" type="ORF">KQI20_08860</name>
</gene>
<keyword evidence="2" id="KW-0004">4Fe-4S</keyword>
<dbReference type="InterPro" id="IPR017200">
    <property type="entry name" value="PqqE-like"/>
</dbReference>
<feature type="domain" description="Radical SAM core" evidence="3">
    <location>
        <begin position="21"/>
        <end position="246"/>
    </location>
</feature>
<dbReference type="Proteomes" id="UP001196301">
    <property type="component" value="Unassembled WGS sequence"/>
</dbReference>
<sequence length="364" mass="41613">MDTLANMDKFEARLCEKSSLNNIPISGAIELLPLCNMDCEMCYIRLTKEQVDLGGGLKSADEWIEIAKQMKNAGTLFVLLTGGEPFLYKDFDKVYNALRNMGIIVTINTNGTLINEKVADMLSENKPRRVNITLYGASNETYARLCKNSKGFDQTINAIKLLKERDIDVKMNVSVVEENKMDVPKIIEISGELGVPVSIDTYMFPKTKGVRDEFKYNSRMTPQEVANLDIAISYNTQTQEEFMQSRIEFLSKYEWAKKTEKPKEIPMLCRAGRSSFWIDWKGNMSPCVFLEDIKMNIFENGFAKCWDYIIEESSKLFMPKDCVSCDKRQVCQVCIASVYCENGNLEKSPKYLCNLTDEKINLLR</sequence>
<dbReference type="InterPro" id="IPR050377">
    <property type="entry name" value="Radical_SAM_PqqE_MftC-like"/>
</dbReference>
<dbReference type="InterPro" id="IPR007197">
    <property type="entry name" value="rSAM"/>
</dbReference>
<accession>A0ABS6DXI4</accession>
<evidence type="ECO:0000313" key="4">
    <source>
        <dbReference type="EMBL" id="MBU5336547.1"/>
    </source>
</evidence>
<name>A0ABS6DXI4_9FIRM</name>
<dbReference type="PANTHER" id="PTHR11228:SF7">
    <property type="entry name" value="PQQA PEPTIDE CYCLASE"/>
    <property type="match status" value="1"/>
</dbReference>
<dbReference type="InterPro" id="IPR006638">
    <property type="entry name" value="Elp3/MiaA/NifB-like_rSAM"/>
</dbReference>
<keyword evidence="2" id="KW-0479">Metal-binding</keyword>
<dbReference type="PROSITE" id="PS51918">
    <property type="entry name" value="RADICAL_SAM"/>
    <property type="match status" value="1"/>
</dbReference>
<dbReference type="SMART" id="SM00729">
    <property type="entry name" value="Elp3"/>
    <property type="match status" value="1"/>
</dbReference>
<keyword evidence="2" id="KW-0411">Iron-sulfur</keyword>
<comment type="cofactor">
    <cofactor evidence="1">
        <name>[4Fe-4S] cluster</name>
        <dbReference type="ChEBI" id="CHEBI:49883"/>
    </cofactor>
</comment>